<dbReference type="SUPFAM" id="SSF51735">
    <property type="entry name" value="NAD(P)-binding Rossmann-fold domains"/>
    <property type="match status" value="1"/>
</dbReference>
<dbReference type="InterPro" id="IPR002347">
    <property type="entry name" value="SDR_fam"/>
</dbReference>
<dbReference type="PANTHER" id="PTHR43477:SF1">
    <property type="entry name" value="DIHYDROANTICAPSIN 7-DEHYDROGENASE"/>
    <property type="match status" value="1"/>
</dbReference>
<accession>A0A5C5Z905</accession>
<dbReference type="OrthoDB" id="9803333at2"/>
<organism evidence="3 4">
    <name type="scientific">Novipirellula herctigrandis</name>
    <dbReference type="NCBI Taxonomy" id="2527986"/>
    <lineage>
        <taxon>Bacteria</taxon>
        <taxon>Pseudomonadati</taxon>
        <taxon>Planctomycetota</taxon>
        <taxon>Planctomycetia</taxon>
        <taxon>Pirellulales</taxon>
        <taxon>Pirellulaceae</taxon>
        <taxon>Novipirellula</taxon>
    </lineage>
</organism>
<comment type="caution">
    <text evidence="3">The sequence shown here is derived from an EMBL/GenBank/DDBJ whole genome shotgun (WGS) entry which is preliminary data.</text>
</comment>
<dbReference type="EC" id="1.1.1.-" evidence="3"/>
<dbReference type="Gene3D" id="3.40.50.720">
    <property type="entry name" value="NAD(P)-binding Rossmann-like Domain"/>
    <property type="match status" value="1"/>
</dbReference>
<dbReference type="EMBL" id="SJPJ01000001">
    <property type="protein sequence ID" value="TWT83849.1"/>
    <property type="molecule type" value="Genomic_DNA"/>
</dbReference>
<evidence type="ECO:0000313" key="4">
    <source>
        <dbReference type="Proteomes" id="UP000315010"/>
    </source>
</evidence>
<sequence>MDNKQFLVVGGSHGIGFAITKRLLDSGASVTVVSRTVGQLGELDESLASRMNYMAADVTTNEIDSLVIPEQLDGMVYCPGSINLVPLRTMKPALLRSDFELNVVAAVRMMQRATEPLKASTPSSVVLFSTVAVGTGLAMHTSVAAAKGAVEGITRTWAAEFAPKIRINCIAPALTETPLSERLLSNDAKRKAMASVYPLGRFGDVDDIASMATFLLGDESTWITGQVFGIDGGMSRVKT</sequence>
<dbReference type="Pfam" id="PF13561">
    <property type="entry name" value="adh_short_C2"/>
    <property type="match status" value="1"/>
</dbReference>
<keyword evidence="4" id="KW-1185">Reference proteome</keyword>
<dbReference type="AlphaFoldDB" id="A0A5C5Z905"/>
<protein>
    <submittedName>
        <fullName evidence="3">2,5-dichloro-2,5-cyclohexadiene-1,4-diol dehydrogenase</fullName>
        <ecNumber evidence="3">1.1.1.-</ecNumber>
    </submittedName>
</protein>
<evidence type="ECO:0000313" key="3">
    <source>
        <dbReference type="EMBL" id="TWT83849.1"/>
    </source>
</evidence>
<dbReference type="RefSeq" id="WP_146401269.1">
    <property type="nucleotide sequence ID" value="NZ_SJPJ01000001.1"/>
</dbReference>
<comment type="similarity">
    <text evidence="1">Belongs to the short-chain dehydrogenases/reductases (SDR) family.</text>
</comment>
<name>A0A5C5Z905_9BACT</name>
<reference evidence="3 4" key="1">
    <citation type="submission" date="2019-02" db="EMBL/GenBank/DDBJ databases">
        <title>Deep-cultivation of Planctomycetes and their phenomic and genomic characterization uncovers novel biology.</title>
        <authorList>
            <person name="Wiegand S."/>
            <person name="Jogler M."/>
            <person name="Boedeker C."/>
            <person name="Pinto D."/>
            <person name="Vollmers J."/>
            <person name="Rivas-Marin E."/>
            <person name="Kohn T."/>
            <person name="Peeters S.H."/>
            <person name="Heuer A."/>
            <person name="Rast P."/>
            <person name="Oberbeckmann S."/>
            <person name="Bunk B."/>
            <person name="Jeske O."/>
            <person name="Meyerdierks A."/>
            <person name="Storesund J.E."/>
            <person name="Kallscheuer N."/>
            <person name="Luecker S."/>
            <person name="Lage O.M."/>
            <person name="Pohl T."/>
            <person name="Merkel B.J."/>
            <person name="Hornburger P."/>
            <person name="Mueller R.-W."/>
            <person name="Bruemmer F."/>
            <person name="Labrenz M."/>
            <person name="Spormann A.M."/>
            <person name="Op Den Camp H."/>
            <person name="Overmann J."/>
            <person name="Amann R."/>
            <person name="Jetten M.S.M."/>
            <person name="Mascher T."/>
            <person name="Medema M.H."/>
            <person name="Devos D.P."/>
            <person name="Kaster A.-K."/>
            <person name="Ovreas L."/>
            <person name="Rohde M."/>
            <person name="Galperin M.Y."/>
            <person name="Jogler C."/>
        </authorList>
    </citation>
    <scope>NUCLEOTIDE SEQUENCE [LARGE SCALE GENOMIC DNA]</scope>
    <source>
        <strain evidence="3 4">CA13</strain>
    </source>
</reference>
<gene>
    <name evidence="3" type="primary">linC_2</name>
    <name evidence="3" type="ORF">CA13_53220</name>
</gene>
<evidence type="ECO:0000256" key="1">
    <source>
        <dbReference type="ARBA" id="ARBA00006484"/>
    </source>
</evidence>
<dbReference type="GO" id="GO:0016491">
    <property type="term" value="F:oxidoreductase activity"/>
    <property type="evidence" value="ECO:0007669"/>
    <property type="project" value="UniProtKB-KW"/>
</dbReference>
<keyword evidence="2 3" id="KW-0560">Oxidoreductase</keyword>
<proteinExistence type="inferred from homology"/>
<dbReference type="PRINTS" id="PR00081">
    <property type="entry name" value="GDHRDH"/>
</dbReference>
<dbReference type="PANTHER" id="PTHR43477">
    <property type="entry name" value="DIHYDROANTICAPSIN 7-DEHYDROGENASE"/>
    <property type="match status" value="1"/>
</dbReference>
<dbReference type="CDD" id="cd05233">
    <property type="entry name" value="SDR_c"/>
    <property type="match status" value="1"/>
</dbReference>
<dbReference type="InterPro" id="IPR051122">
    <property type="entry name" value="SDR_DHRS6-like"/>
</dbReference>
<dbReference type="Proteomes" id="UP000315010">
    <property type="component" value="Unassembled WGS sequence"/>
</dbReference>
<dbReference type="InterPro" id="IPR036291">
    <property type="entry name" value="NAD(P)-bd_dom_sf"/>
</dbReference>
<evidence type="ECO:0000256" key="2">
    <source>
        <dbReference type="ARBA" id="ARBA00023002"/>
    </source>
</evidence>